<reference evidence="2" key="2">
    <citation type="submission" date="2020-05" db="UniProtKB">
        <authorList>
            <consortium name="EnsemblMetazoa"/>
        </authorList>
    </citation>
    <scope>IDENTIFICATION</scope>
    <source>
        <strain evidence="2">wikel</strain>
    </source>
</reference>
<dbReference type="InParanoid" id="B7PAC6"/>
<evidence type="ECO:0000313" key="2">
    <source>
        <dbReference type="EnsemblMetazoa" id="ISCW017178-PA"/>
    </source>
</evidence>
<dbReference type="AlphaFoldDB" id="B7PAC6"/>
<dbReference type="EnsemblMetazoa" id="ISCW017178-RA">
    <property type="protein sequence ID" value="ISCW017178-PA"/>
    <property type="gene ID" value="ISCW017178"/>
</dbReference>
<dbReference type="OrthoDB" id="6510180at2759"/>
<dbReference type="VEuPathDB" id="VectorBase:ISCP_021146"/>
<organism>
    <name type="scientific">Ixodes scapularis</name>
    <name type="common">Black-legged tick</name>
    <name type="synonym">Deer tick</name>
    <dbReference type="NCBI Taxonomy" id="6945"/>
    <lineage>
        <taxon>Eukaryota</taxon>
        <taxon>Metazoa</taxon>
        <taxon>Ecdysozoa</taxon>
        <taxon>Arthropoda</taxon>
        <taxon>Chelicerata</taxon>
        <taxon>Arachnida</taxon>
        <taxon>Acari</taxon>
        <taxon>Parasitiformes</taxon>
        <taxon>Ixodida</taxon>
        <taxon>Ixodoidea</taxon>
        <taxon>Ixodidae</taxon>
        <taxon>Ixodinae</taxon>
        <taxon>Ixodes</taxon>
    </lineage>
</organism>
<keyword evidence="3" id="KW-1185">Reference proteome</keyword>
<name>B7PAC6_IXOSC</name>
<sequence>MGHGNDDDVPEELEEELRLGGPRLEELEKLGEEQHGCFLAGITMGPALGELRLYWHDLCLRAAALATGRRPLGESVRPRIFARVHRASSAGTQWCICSEQPAGERATGDASWEAPLERCCIRKPATRGDCVCHKRGQRSAAGKNTNIVARAGRR</sequence>
<dbReference type="PaxDb" id="6945-B7PAC6"/>
<evidence type="ECO:0000313" key="3">
    <source>
        <dbReference type="Proteomes" id="UP000001555"/>
    </source>
</evidence>
<reference evidence="1 3" key="1">
    <citation type="submission" date="2008-03" db="EMBL/GenBank/DDBJ databases">
        <title>Annotation of Ixodes scapularis.</title>
        <authorList>
            <consortium name="Ixodes scapularis Genome Project Consortium"/>
            <person name="Caler E."/>
            <person name="Hannick L.I."/>
            <person name="Bidwell S."/>
            <person name="Joardar V."/>
            <person name="Thiagarajan M."/>
            <person name="Amedeo P."/>
            <person name="Galinsky K.J."/>
            <person name="Schobel S."/>
            <person name="Inman J."/>
            <person name="Hostetler J."/>
            <person name="Miller J."/>
            <person name="Hammond M."/>
            <person name="Megy K."/>
            <person name="Lawson D."/>
            <person name="Kodira C."/>
            <person name="Sutton G."/>
            <person name="Meyer J."/>
            <person name="Hill C.A."/>
            <person name="Birren B."/>
            <person name="Nene V."/>
            <person name="Collins F."/>
            <person name="Alarcon-Chaidez F."/>
            <person name="Wikel S."/>
            <person name="Strausberg R."/>
        </authorList>
    </citation>
    <scope>NUCLEOTIDE SEQUENCE [LARGE SCALE GENOMIC DNA]</scope>
    <source>
        <strain evidence="3">Wikel</strain>
        <strain evidence="1">Wikel colony</strain>
    </source>
</reference>
<dbReference type="EMBL" id="ABJB011008503">
    <property type="status" value="NOT_ANNOTATED_CDS"/>
    <property type="molecule type" value="Genomic_DNA"/>
</dbReference>
<dbReference type="Proteomes" id="UP000001555">
    <property type="component" value="Unassembled WGS sequence"/>
</dbReference>
<dbReference type="VEuPathDB" id="VectorBase:ISCI017178"/>
<gene>
    <name evidence="1" type="ORF">IscW_ISCW017178</name>
</gene>
<dbReference type="HOGENOM" id="CLU_1706212_0_0_1"/>
<protein>
    <submittedName>
        <fullName evidence="1 2">Uncharacterized protein</fullName>
    </submittedName>
</protein>
<dbReference type="VEuPathDB" id="VectorBase:ISCW017178"/>
<evidence type="ECO:0000313" key="1">
    <source>
        <dbReference type="EMBL" id="EEC03548.1"/>
    </source>
</evidence>
<accession>B7PAC6</accession>
<proteinExistence type="predicted"/>
<dbReference type="EMBL" id="DS670707">
    <property type="protein sequence ID" value="EEC03548.1"/>
    <property type="molecule type" value="Genomic_DNA"/>
</dbReference>